<reference evidence="2" key="2">
    <citation type="submission" date="2020-09" db="EMBL/GenBank/DDBJ databases">
        <authorList>
            <person name="Sun Q."/>
            <person name="Ohkuma M."/>
        </authorList>
    </citation>
    <scope>NUCLEOTIDE SEQUENCE</scope>
    <source>
        <strain evidence="2">JCM 30078</strain>
    </source>
</reference>
<evidence type="ECO:0000256" key="1">
    <source>
        <dbReference type="SAM" id="MobiDB-lite"/>
    </source>
</evidence>
<name>A0A917PHI0_9PSED</name>
<gene>
    <name evidence="2" type="ORF">GCM10009304_00160</name>
</gene>
<comment type="caution">
    <text evidence="2">The sequence shown here is derived from an EMBL/GenBank/DDBJ whole genome shotgun (WGS) entry which is preliminary data.</text>
</comment>
<protein>
    <submittedName>
        <fullName evidence="2">Uncharacterized protein</fullName>
    </submittedName>
</protein>
<dbReference type="EMBL" id="BMPO01000001">
    <property type="protein sequence ID" value="GGJ78177.1"/>
    <property type="molecule type" value="Genomic_DNA"/>
</dbReference>
<reference evidence="2" key="1">
    <citation type="journal article" date="2014" name="Int. J. Syst. Evol. Microbiol.">
        <title>Complete genome sequence of Corynebacterium casei LMG S-19264T (=DSM 44701T), isolated from a smear-ripened cheese.</title>
        <authorList>
            <consortium name="US DOE Joint Genome Institute (JGI-PGF)"/>
            <person name="Walter F."/>
            <person name="Albersmeier A."/>
            <person name="Kalinowski J."/>
            <person name="Ruckert C."/>
        </authorList>
    </citation>
    <scope>NUCLEOTIDE SEQUENCE</scope>
    <source>
        <strain evidence="2">JCM 30078</strain>
    </source>
</reference>
<organism evidence="2 3">
    <name type="scientific">Pseudomonas matsuisoli</name>
    <dbReference type="NCBI Taxonomy" id="1515666"/>
    <lineage>
        <taxon>Bacteria</taxon>
        <taxon>Pseudomonadati</taxon>
        <taxon>Pseudomonadota</taxon>
        <taxon>Gammaproteobacteria</taxon>
        <taxon>Pseudomonadales</taxon>
        <taxon>Pseudomonadaceae</taxon>
        <taxon>Pseudomonas</taxon>
    </lineage>
</organism>
<dbReference type="AlphaFoldDB" id="A0A917PHI0"/>
<feature type="region of interest" description="Disordered" evidence="1">
    <location>
        <begin position="1"/>
        <end position="20"/>
    </location>
</feature>
<sequence>MAVTLKQLQGTDIPEEHRRPGQSTVFQVLAENGETFHFNSETEAAAKVVTLSEQEKSDKP</sequence>
<dbReference type="Proteomes" id="UP000635983">
    <property type="component" value="Unassembled WGS sequence"/>
</dbReference>
<proteinExistence type="predicted"/>
<keyword evidence="3" id="KW-1185">Reference proteome</keyword>
<evidence type="ECO:0000313" key="2">
    <source>
        <dbReference type="EMBL" id="GGJ78177.1"/>
    </source>
</evidence>
<accession>A0A917PHI0</accession>
<evidence type="ECO:0000313" key="3">
    <source>
        <dbReference type="Proteomes" id="UP000635983"/>
    </source>
</evidence>
<dbReference type="RefSeq" id="WP_188981115.1">
    <property type="nucleotide sequence ID" value="NZ_BMPO01000001.1"/>
</dbReference>
<feature type="compositionally biased region" description="Polar residues" evidence="1">
    <location>
        <begin position="1"/>
        <end position="10"/>
    </location>
</feature>